<dbReference type="Pfam" id="PF22494">
    <property type="entry name" value="choice_anch_I"/>
    <property type="match status" value="2"/>
</dbReference>
<dbReference type="OrthoDB" id="9768561at2"/>
<dbReference type="Gene3D" id="2.150.10.10">
    <property type="entry name" value="Serralysin-like metalloprotease, C-terminal"/>
    <property type="match status" value="2"/>
</dbReference>
<dbReference type="InterPro" id="IPR036907">
    <property type="entry name" value="5'-Nucleotdase_C_sf"/>
</dbReference>
<evidence type="ECO:0000259" key="5">
    <source>
        <dbReference type="Pfam" id="PF22494"/>
    </source>
</evidence>
<dbReference type="InterPro" id="IPR015943">
    <property type="entry name" value="WD40/YVTN_repeat-like_dom_sf"/>
</dbReference>
<dbReference type="Proteomes" id="UP000248857">
    <property type="component" value="Unassembled WGS sequence"/>
</dbReference>
<dbReference type="SUPFAM" id="SSF75011">
    <property type="entry name" value="3-carboxy-cis,cis-mucoante lactonizing enzyme"/>
    <property type="match status" value="1"/>
</dbReference>
<dbReference type="InterPro" id="IPR055188">
    <property type="entry name" value="Choice_anch_I"/>
</dbReference>
<dbReference type="InterPro" id="IPR036691">
    <property type="entry name" value="Endo/exonu/phosph_ase_sf"/>
</dbReference>
<dbReference type="SUPFAM" id="SSF51004">
    <property type="entry name" value="C-terminal (heme d1) domain of cytochrome cd1-nitrite reductase"/>
    <property type="match status" value="1"/>
</dbReference>
<accession>A0A2W1JDN2</accession>
<dbReference type="SUPFAM" id="SSF56300">
    <property type="entry name" value="Metallo-dependent phosphatases"/>
    <property type="match status" value="1"/>
</dbReference>
<dbReference type="Pfam" id="PF02872">
    <property type="entry name" value="5_nucleotid_C"/>
    <property type="match status" value="1"/>
</dbReference>
<dbReference type="GO" id="GO:0005509">
    <property type="term" value="F:calcium ion binding"/>
    <property type="evidence" value="ECO:0007669"/>
    <property type="project" value="InterPro"/>
</dbReference>
<dbReference type="CDD" id="cd04486">
    <property type="entry name" value="YhcR_OBF_like"/>
    <property type="match status" value="1"/>
</dbReference>
<reference evidence="6 7" key="1">
    <citation type="journal article" date="2018" name="Sci. Rep.">
        <title>A novel species of the marine cyanobacterium Acaryochloris with a unique pigment content and lifestyle.</title>
        <authorList>
            <person name="Partensky F."/>
            <person name="Six C."/>
            <person name="Ratin M."/>
            <person name="Garczarek L."/>
            <person name="Vaulot D."/>
            <person name="Probert I."/>
            <person name="Calteau A."/>
            <person name="Gourvil P."/>
            <person name="Marie D."/>
            <person name="Grebert T."/>
            <person name="Bouchier C."/>
            <person name="Le Panse S."/>
            <person name="Gachenot M."/>
            <person name="Rodriguez F."/>
            <person name="Garrido J.L."/>
        </authorList>
    </citation>
    <scope>NUCLEOTIDE SEQUENCE [LARGE SCALE GENOMIC DNA]</scope>
    <source>
        <strain evidence="6 7">RCC1774</strain>
    </source>
</reference>
<dbReference type="InterPro" id="IPR018511">
    <property type="entry name" value="Hemolysin-typ_Ca-bd_CS"/>
</dbReference>
<evidence type="ECO:0000313" key="6">
    <source>
        <dbReference type="EMBL" id="PZD71856.1"/>
    </source>
</evidence>
<dbReference type="PROSITE" id="PS00330">
    <property type="entry name" value="HEMOLYSIN_CALCIUM"/>
    <property type="match status" value="5"/>
</dbReference>
<dbReference type="SUPFAM" id="SSF55816">
    <property type="entry name" value="5'-nucleotidase (syn. UDP-sugar hydrolase), C-terminal domain"/>
    <property type="match status" value="1"/>
</dbReference>
<dbReference type="InterPro" id="IPR008334">
    <property type="entry name" value="5'-Nucleotdase_C"/>
</dbReference>
<feature type="region of interest" description="Disordered" evidence="1">
    <location>
        <begin position="1115"/>
        <end position="1147"/>
    </location>
</feature>
<dbReference type="PROSITE" id="PS00786">
    <property type="entry name" value="5_NUCLEOTIDASE_2"/>
    <property type="match status" value="1"/>
</dbReference>
<dbReference type="InterPro" id="IPR001343">
    <property type="entry name" value="Hemolysn_Ca-bd"/>
</dbReference>
<feature type="compositionally biased region" description="Polar residues" evidence="1">
    <location>
        <begin position="1115"/>
        <end position="1125"/>
    </location>
</feature>
<feature type="domain" description="Endonuclease/exonuclease/phosphatase" evidence="3">
    <location>
        <begin position="1219"/>
        <end position="1530"/>
    </location>
</feature>
<dbReference type="Pfam" id="PF03372">
    <property type="entry name" value="Exo_endo_phos"/>
    <property type="match status" value="1"/>
</dbReference>
<feature type="domain" description="Choice-of-anchor I" evidence="5">
    <location>
        <begin position="19"/>
        <end position="251"/>
    </location>
</feature>
<dbReference type="InterPro" id="IPR011049">
    <property type="entry name" value="Serralysin-like_metalloprot_C"/>
</dbReference>
<proteinExistence type="predicted"/>
<dbReference type="Gene3D" id="2.130.10.10">
    <property type="entry name" value="YVTN repeat-like/Quinoprotein amine dehydrogenase"/>
    <property type="match status" value="1"/>
</dbReference>
<evidence type="ECO:0000259" key="3">
    <source>
        <dbReference type="Pfam" id="PF03372"/>
    </source>
</evidence>
<evidence type="ECO:0000313" key="7">
    <source>
        <dbReference type="Proteomes" id="UP000248857"/>
    </source>
</evidence>
<dbReference type="GO" id="GO:0016788">
    <property type="term" value="F:hydrolase activity, acting on ester bonds"/>
    <property type="evidence" value="ECO:0007669"/>
    <property type="project" value="InterPro"/>
</dbReference>
<dbReference type="NCBIfam" id="NF038117">
    <property type="entry name" value="choice_anch_I"/>
    <property type="match status" value="1"/>
</dbReference>
<evidence type="ECO:0000256" key="1">
    <source>
        <dbReference type="SAM" id="MobiDB-lite"/>
    </source>
</evidence>
<dbReference type="PANTHER" id="PTHR42834">
    <property type="entry name" value="ENDONUCLEASE/EXONUCLEASE/PHOSPHATASE FAMILY PROTEIN (AFU_ORTHOLOGUE AFUA_3G09210)"/>
    <property type="match status" value="1"/>
</dbReference>
<dbReference type="InterPro" id="IPR005135">
    <property type="entry name" value="Endo/exonuclease/phosphatase"/>
</dbReference>
<dbReference type="InterPro" id="IPR011048">
    <property type="entry name" value="Haem_d1_sf"/>
</dbReference>
<sequence length="2439" mass="255558">MAIELNQIGTFATGVFDESAAEIVAFDSVSQRLFVVNGDSNGIDVLDLSDPTRPTLIDAIDVSLSGGPNSVAVANGVVAVALEDVTATETGTVAFFDAADLSLLNVVGVGVLPDAVTFTPNGTRLVVANEGEPVGDDDDLLTFDPEGSISIIDLTEGVEGATVATADFSAFNGRENDLRGDGVRIFPGRTVAQDLEPEFISVAPDGSTAFVTLQENNAIAVVNLETAELVDILPLGVTDFSRGLPQLETFDIPDLTTDSFQIGTDADGNPIFLGGLSGLAFDGVNPENGNPRFLAINDRGPVSGTIDTPDPDSSNRPFLVPDLQVTVLTLELDEASGQVSVVDRLGLTREVDGAQVPITGLPNIPGFFEVPVDPATGEPLPNDPFGLDSEGIVRAPNGNLFVADEQGPSINVFSSEGVLIDRFVPTGFAAQDESGATAGTFGTETLPEVYLNRRNNRGFEGIAFDDERNIVYGFIQTPLSNPDTDTSNGSSILRILGIDPTTGEPVEEFVYVLQTPSLITTDSGIDFGDAEVDRIGDVVFAGNGQFYVIERDNEDIDTAQQRIFQIDLQGATNILGTDLSNATEGTTIEQLSPDELVAAGIQPVNKIQVTNLPSLGFSPSAQAEGLALLEDGRLAVINDNDYEGPGTSTQLGLISFDEATNGLDPSDEDGGINIDNFPVFGLFQPDTIASFDANGQTFFITANEGDGRDSFDDLTDIERVEDLTLDPEAFPDAANLQLEENLGRLEVSSVDGDIDGDGDFDQLFAFGSRSFSIRDALGNLVFDSGDQLERITAELLPEAFNSDNDENGSFDSRSNDSGPEPEGLAVGVVGDRTYAFIGLERIGGIVVFDVSDPANSEFVQYINNRDFTVDVELPDGTLNPAAGDLGPEGLLFISAEDSPNGSPLLVVGNEVSGSTTIFEIDDLGDGDGLTSISTIQGEGHVSTLVDSDVTTSGVVTAVAFNGFYLQDPTGDGNDNTSDGIFVFTGSTPDIAVGDQLEVAGTVGEFIPGGADTGNLSITQIASSEITVLSSGNALPEAVVIRQSGRSPSNTTVISDDELPVNLRDTADDAANTFDPENDAIDFFESIEGQRVTIEDAVTVSPTRVFGDFSAEAFTLPNQGATSDDPPNSRGGIPLNSGPDNTGDQNPERVQIQFDPTISGEEIPPALNVGDQLGDVTGVVGYSFGNFEVNVTGPVNVVTPGGLEQEVTTLTGSEDQLTIASYNVLNLTSTAAVEDDVTDPDARQRSLLAEQIVANLGSPDIIALQEIQDNDGASGGDNIAVSDASQTLQDLVDAIATSGGPTYEFFDVFADSSADESTIPQGGVPGGNIRNAFLYNPERVSLDSTEALTPANLESAGVSNPDALAGSRIPLAGTFSFNGEAVTVINNHFSSRFGSTPIFGGTQPFVQAAEAEREAQSLAINEYVDAALAAQSDANIVVTGDLNTFQFTNDLAEILPGTGDEQVLTNLVSQAEAGGDASTFIFDGNSQVLDHSFVSDSLLPEAKFDIVHVNNDFTRDDNAIEFNDTVVASDHEPLVSRLNIGTDAPASNFTLQILHASDLEGGVDAIGRAPNFAALIDNFEDQFENSITLSAGDNYLAGPFFNAAGDQAAFRDSGIFNDLYNGLFNLPADVDGDAIEDFYAGLREGGGRVDIAIMNLIGFDASAIGNHEFDLGSDTLADIIAPDFRDPGLEDDRNVGALFPYLSANLDFSGDEVLSELFTNEILTNTDFRTGPEQSLAGTEVPKIAPSTIIDEGGEQIGVIGATTQILDSISSPTGTTVIGPQENNMVALAETLQPEVDRLRDLGINKIVLVSHLQQIALEQELAGLLDGVDVIIAGGSDTLLADATDTLRPGDVADGDYPFETTDANGNPVLIVSTDGEYSYVGRLVLEFDAEGNVITDSVDSEVSGAYATTDEVVNEVYGTEGVEDAMAEGRPSAIASSTKATGVQQLTNAVSDVVAEQDGNVFGQTDVFIDGRRESVRTEETNIGNLTADANLAAAQAFDETVVLSLKNGGGIRAPIGEIDADGKELPPQANPVSGKEEGQISQLDIDNSLRFNNSLTLLTLTADQLLEVVEHSVAATEEGATPGQFSQISGVQFSFDPDADPGDRVQSLTITDADGNDIDTVVQGGELVGETSRTFRIVTLNFLADGGDGYPFPTGPEANRVDLPDVLTDAGAATFADPGTEQDVLAEYLATNFPADDDATTPAFSDAETDPAEDTRIQNLNFREDTVIDAPQVNEITGTNFSDVLIGTAESDAIEGLNGNDVIRGLLGDDFLLGNNGSDNIRGGAGHDTLLGGNGFDRLDGRRGDDVIEGGNGNDFILGGRGADLLSGGADRDQIAGNLGADTLIGGSGRDLLSGGRGADLFVLEVGQGRDFIRDFEMGQDALGLSDGLTVDQLGVSIQGGNTLIVFEEENQQLAVLSNVAAEVEDLTFQTFSSVV</sequence>
<dbReference type="RefSeq" id="WP_110987630.1">
    <property type="nucleotide sequence ID" value="NZ_CAWNWM010000013.1"/>
</dbReference>
<dbReference type="Gene3D" id="3.60.10.10">
    <property type="entry name" value="Endonuclease/exonuclease/phosphatase"/>
    <property type="match status" value="1"/>
</dbReference>
<keyword evidence="7" id="KW-1185">Reference proteome</keyword>
<dbReference type="Pfam" id="PF00353">
    <property type="entry name" value="HemolysinCabind"/>
    <property type="match status" value="3"/>
</dbReference>
<organism evidence="6 7">
    <name type="scientific">Acaryochloris thomasi RCC1774</name>
    <dbReference type="NCBI Taxonomy" id="1764569"/>
    <lineage>
        <taxon>Bacteria</taxon>
        <taxon>Bacillati</taxon>
        <taxon>Cyanobacteriota</taxon>
        <taxon>Cyanophyceae</taxon>
        <taxon>Acaryochloridales</taxon>
        <taxon>Acaryochloridaceae</taxon>
        <taxon>Acaryochloris</taxon>
        <taxon>Acaryochloris thomasi</taxon>
    </lineage>
</organism>
<feature type="domain" description="Phytase-like" evidence="4">
    <location>
        <begin position="273"/>
        <end position="642"/>
    </location>
</feature>
<comment type="caution">
    <text evidence="6">The sequence shown here is derived from an EMBL/GenBank/DDBJ whole genome shotgun (WGS) entry which is preliminary data.</text>
</comment>
<gene>
    <name evidence="6" type="primary">yfkN_1</name>
    <name evidence="6" type="ORF">C1752_04403</name>
</gene>
<protein>
    <submittedName>
        <fullName evidence="6">Trifunctional nucleotide phosphoesterase proteinYfkN</fullName>
    </submittedName>
</protein>
<dbReference type="InterPro" id="IPR006179">
    <property type="entry name" value="5_nucleotidase/apyrase"/>
</dbReference>
<dbReference type="SUPFAM" id="SSF56219">
    <property type="entry name" value="DNase I-like"/>
    <property type="match status" value="1"/>
</dbReference>
<feature type="domain" description="Choice-of-anchor I" evidence="5">
    <location>
        <begin position="648"/>
        <end position="920"/>
    </location>
</feature>
<dbReference type="InterPro" id="IPR027372">
    <property type="entry name" value="Phytase-like_dom"/>
</dbReference>
<dbReference type="PRINTS" id="PR00313">
    <property type="entry name" value="CABNDNGRPT"/>
</dbReference>
<dbReference type="Gene3D" id="3.60.21.10">
    <property type="match status" value="1"/>
</dbReference>
<dbReference type="PANTHER" id="PTHR42834:SF1">
    <property type="entry name" value="ENDONUCLEASE_EXONUCLEASE_PHOSPHATASE FAMILY PROTEIN (AFU_ORTHOLOGUE AFUA_3G09210)"/>
    <property type="match status" value="1"/>
</dbReference>
<dbReference type="InterPro" id="IPR006146">
    <property type="entry name" value="5'-Nucleotdase_CS"/>
</dbReference>
<dbReference type="GO" id="GO:0009166">
    <property type="term" value="P:nucleotide catabolic process"/>
    <property type="evidence" value="ECO:0007669"/>
    <property type="project" value="InterPro"/>
</dbReference>
<dbReference type="EMBL" id="PQWO01000013">
    <property type="protein sequence ID" value="PZD71856.1"/>
    <property type="molecule type" value="Genomic_DNA"/>
</dbReference>
<dbReference type="SUPFAM" id="SSF51120">
    <property type="entry name" value="beta-Roll"/>
    <property type="match status" value="1"/>
</dbReference>
<evidence type="ECO:0000259" key="2">
    <source>
        <dbReference type="Pfam" id="PF02872"/>
    </source>
</evidence>
<feature type="domain" description="5'-Nucleotidase C-terminal" evidence="2">
    <location>
        <begin position="1964"/>
        <end position="2154"/>
    </location>
</feature>
<feature type="region of interest" description="Disordered" evidence="1">
    <location>
        <begin position="797"/>
        <end position="824"/>
    </location>
</feature>
<dbReference type="GO" id="GO:0000166">
    <property type="term" value="F:nucleotide binding"/>
    <property type="evidence" value="ECO:0007669"/>
    <property type="project" value="InterPro"/>
</dbReference>
<dbReference type="Gene3D" id="3.90.780.10">
    <property type="entry name" value="5'-Nucleotidase, C-terminal domain"/>
    <property type="match status" value="1"/>
</dbReference>
<name>A0A2W1JDN2_9CYAN</name>
<dbReference type="PRINTS" id="PR01607">
    <property type="entry name" value="APYRASEFAMLY"/>
</dbReference>
<dbReference type="InterPro" id="IPR029052">
    <property type="entry name" value="Metallo-depent_PP-like"/>
</dbReference>
<dbReference type="Pfam" id="PF13449">
    <property type="entry name" value="Phytase-like"/>
    <property type="match status" value="1"/>
</dbReference>
<evidence type="ECO:0000259" key="4">
    <source>
        <dbReference type="Pfam" id="PF13449"/>
    </source>
</evidence>